<keyword evidence="3" id="KW-1185">Reference proteome</keyword>
<dbReference type="Proteomes" id="UP000593567">
    <property type="component" value="Unassembled WGS sequence"/>
</dbReference>
<evidence type="ECO:0000313" key="3">
    <source>
        <dbReference type="Proteomes" id="UP000593567"/>
    </source>
</evidence>
<gene>
    <name evidence="2" type="ORF">EB796_001075</name>
</gene>
<name>A0A7J7KR61_BUGNE</name>
<evidence type="ECO:0000313" key="2">
    <source>
        <dbReference type="EMBL" id="KAF6040662.1"/>
    </source>
</evidence>
<dbReference type="EMBL" id="VXIV02000119">
    <property type="protein sequence ID" value="KAF6040662.1"/>
    <property type="molecule type" value="Genomic_DNA"/>
</dbReference>
<protein>
    <submittedName>
        <fullName evidence="2">Uncharacterized protein</fullName>
    </submittedName>
</protein>
<reference evidence="2" key="1">
    <citation type="submission" date="2020-06" db="EMBL/GenBank/DDBJ databases">
        <title>Draft genome of Bugula neritina, a colonial animal packing powerful symbionts and potential medicines.</title>
        <authorList>
            <person name="Rayko M."/>
        </authorList>
    </citation>
    <scope>NUCLEOTIDE SEQUENCE [LARGE SCALE GENOMIC DNA]</scope>
    <source>
        <strain evidence="2">Kwan_BN1</strain>
    </source>
</reference>
<sequence length="88" mass="10420">MSPQKRKSPEYEPKTSEEDSLKLKYIREDNSTRTSANKEVGEEDDEFVHVYRECSKSRYLRKKFGSPKSFQFDITMYDGAVKKQVKEE</sequence>
<feature type="compositionally biased region" description="Basic and acidic residues" evidence="1">
    <location>
        <begin position="7"/>
        <end position="22"/>
    </location>
</feature>
<dbReference type="AlphaFoldDB" id="A0A7J7KR61"/>
<accession>A0A7J7KR61</accession>
<proteinExistence type="predicted"/>
<evidence type="ECO:0000256" key="1">
    <source>
        <dbReference type="SAM" id="MobiDB-lite"/>
    </source>
</evidence>
<organism evidence="2 3">
    <name type="scientific">Bugula neritina</name>
    <name type="common">Brown bryozoan</name>
    <name type="synonym">Sertularia neritina</name>
    <dbReference type="NCBI Taxonomy" id="10212"/>
    <lineage>
        <taxon>Eukaryota</taxon>
        <taxon>Metazoa</taxon>
        <taxon>Spiralia</taxon>
        <taxon>Lophotrochozoa</taxon>
        <taxon>Bryozoa</taxon>
        <taxon>Gymnolaemata</taxon>
        <taxon>Cheilostomatida</taxon>
        <taxon>Flustrina</taxon>
        <taxon>Buguloidea</taxon>
        <taxon>Bugulidae</taxon>
        <taxon>Bugula</taxon>
    </lineage>
</organism>
<feature type="region of interest" description="Disordered" evidence="1">
    <location>
        <begin position="1"/>
        <end position="22"/>
    </location>
</feature>
<comment type="caution">
    <text evidence="2">The sequence shown here is derived from an EMBL/GenBank/DDBJ whole genome shotgun (WGS) entry which is preliminary data.</text>
</comment>